<dbReference type="SMART" id="SM00462">
    <property type="entry name" value="PTB"/>
    <property type="match status" value="1"/>
</dbReference>
<dbReference type="PROSITE" id="PS01179">
    <property type="entry name" value="PID"/>
    <property type="match status" value="1"/>
</dbReference>
<dbReference type="InterPro" id="IPR051133">
    <property type="entry name" value="Adapter_Engulfment-Domain"/>
</dbReference>
<feature type="compositionally biased region" description="Basic and acidic residues" evidence="1">
    <location>
        <begin position="17"/>
        <end position="40"/>
    </location>
</feature>
<name>A0AAN7P1Q7_9COLE</name>
<accession>A0AAN7P1Q7</accession>
<dbReference type="InterPro" id="IPR006020">
    <property type="entry name" value="PTB/PI_dom"/>
</dbReference>
<dbReference type="PANTHER" id="PTHR11232">
    <property type="entry name" value="PHOSPHOTYROSINE INTERACTION DOMAIN-CONTAINING FAMILY MEMBER"/>
    <property type="match status" value="1"/>
</dbReference>
<evidence type="ECO:0000256" key="1">
    <source>
        <dbReference type="SAM" id="MobiDB-lite"/>
    </source>
</evidence>
<dbReference type="CDD" id="cd13159">
    <property type="entry name" value="PTB_LDLRAP-mammal-like"/>
    <property type="match status" value="1"/>
</dbReference>
<proteinExistence type="predicted"/>
<dbReference type="Proteomes" id="UP001353858">
    <property type="component" value="Unassembled WGS sequence"/>
</dbReference>
<gene>
    <name evidence="3" type="ORF">RN001_013031</name>
</gene>
<dbReference type="AlphaFoldDB" id="A0AAN7P1Q7"/>
<protein>
    <recommendedName>
        <fullName evidence="2">PID domain-containing protein</fullName>
    </recommendedName>
</protein>
<keyword evidence="4" id="KW-1185">Reference proteome</keyword>
<dbReference type="EMBL" id="JARPUR010000006">
    <property type="protein sequence ID" value="KAK4873671.1"/>
    <property type="molecule type" value="Genomic_DNA"/>
</dbReference>
<comment type="caution">
    <text evidence="3">The sequence shown here is derived from an EMBL/GenBank/DDBJ whole genome shotgun (WGS) entry which is preliminary data.</text>
</comment>
<evidence type="ECO:0000259" key="2">
    <source>
        <dbReference type="PROSITE" id="PS01179"/>
    </source>
</evidence>
<dbReference type="SUPFAM" id="SSF50729">
    <property type="entry name" value="PH domain-like"/>
    <property type="match status" value="1"/>
</dbReference>
<evidence type="ECO:0000313" key="4">
    <source>
        <dbReference type="Proteomes" id="UP001353858"/>
    </source>
</evidence>
<organism evidence="3 4">
    <name type="scientific">Aquatica leii</name>
    <dbReference type="NCBI Taxonomy" id="1421715"/>
    <lineage>
        <taxon>Eukaryota</taxon>
        <taxon>Metazoa</taxon>
        <taxon>Ecdysozoa</taxon>
        <taxon>Arthropoda</taxon>
        <taxon>Hexapoda</taxon>
        <taxon>Insecta</taxon>
        <taxon>Pterygota</taxon>
        <taxon>Neoptera</taxon>
        <taxon>Endopterygota</taxon>
        <taxon>Coleoptera</taxon>
        <taxon>Polyphaga</taxon>
        <taxon>Elateriformia</taxon>
        <taxon>Elateroidea</taxon>
        <taxon>Lampyridae</taxon>
        <taxon>Luciolinae</taxon>
        <taxon>Aquatica</taxon>
    </lineage>
</organism>
<dbReference type="InterPro" id="IPR011993">
    <property type="entry name" value="PH-like_dom_sf"/>
</dbReference>
<sequence length="309" mass="35251">MSFLKSIWKNNSKHRKLSEEQALKNAKEPEIEKSETPEPEKESMVFKLKYLGNTVVDKNVGENISRDAVKNIIKVAKAGKKIPRVNVSVTLKGVNVTDVKGNDMFEVSIYKISNCSTDKSHRQVFSFIATDENETMECHAFLCPKRKIAEVLALTLAQAFSNAYEHWRLSPNANDSKNEVQSENLKNTLNTIKANLIEDNLMDISTKHDEEIVEEKLIDFDTELIPNVTYNGDVSKNDWVGFDDDSFNDDFQADFDNHTQNNLPNSFINDLLHKAETNFFCDTTVNHVNNFQRWNTPVSNNKMDFAAFS</sequence>
<feature type="domain" description="PID" evidence="2">
    <location>
        <begin position="46"/>
        <end position="165"/>
    </location>
</feature>
<dbReference type="Pfam" id="PF14719">
    <property type="entry name" value="PID_2"/>
    <property type="match status" value="1"/>
</dbReference>
<evidence type="ECO:0000313" key="3">
    <source>
        <dbReference type="EMBL" id="KAK4873671.1"/>
    </source>
</evidence>
<dbReference type="Gene3D" id="2.30.29.30">
    <property type="entry name" value="Pleckstrin-homology domain (PH domain)/Phosphotyrosine-binding domain (PTB)"/>
    <property type="match status" value="1"/>
</dbReference>
<reference evidence="4" key="1">
    <citation type="submission" date="2023-01" db="EMBL/GenBank/DDBJ databases">
        <title>Key to firefly adult light organ development and bioluminescence: homeobox transcription factors regulate luciferase expression and transportation to peroxisome.</title>
        <authorList>
            <person name="Fu X."/>
        </authorList>
    </citation>
    <scope>NUCLEOTIDE SEQUENCE [LARGE SCALE GENOMIC DNA]</scope>
</reference>
<feature type="region of interest" description="Disordered" evidence="1">
    <location>
        <begin position="1"/>
        <end position="40"/>
    </location>
</feature>
<dbReference type="PANTHER" id="PTHR11232:SF74">
    <property type="entry name" value="PTB DOMAIN-CONTAINING ADAPTER PROTEIN CED-6-LIKE PROTEIN"/>
    <property type="match status" value="1"/>
</dbReference>